<proteinExistence type="predicted"/>
<sequence length="383" mass="43685">MPKRETIRTGNPTLLNKIFLRVQQILSCIFSTIALFFITTSTATNNDDRPVSNTVKKIGKGQCGTVWALTGTNQVLKAANENKDDQLYNDYCKHARVEEALRQTSSILRRSINLPSLDTWIGSGNEDFWSKHRTEFPYPESFVQLKSSFTSGRIFPVQEAIRSALVENFAPKSIKQRKESFLSQPEHKGCLIRIYLGRRQQRPPNKTFRLRNFDMAIDEMELLQLDTVLYAETIAQTLAIIHWRAKLDANDVEFVLGNTPAQKIPHTAAELEATNRFGMENLASELHLKRGSMGIWLLDFDQCSDFPEDEQGVKQLKQAFYFNDPYYPRPCSTHPKDIVLWNTFKESYLATSACFTTSDMPQKFVDAAEAEGKKRSQGGSMFQ</sequence>
<dbReference type="InterPro" id="IPR022137">
    <property type="entry name" value="Znf_prot_DUF3669"/>
</dbReference>
<feature type="domain" description="DUF3669" evidence="1">
    <location>
        <begin position="295"/>
        <end position="354"/>
    </location>
</feature>
<name>A0AAV9NFT8_9EURO</name>
<reference evidence="2 3" key="1">
    <citation type="submission" date="2023-08" db="EMBL/GenBank/DDBJ databases">
        <title>Black Yeasts Isolated from many extreme environments.</title>
        <authorList>
            <person name="Coleine C."/>
            <person name="Stajich J.E."/>
            <person name="Selbmann L."/>
        </authorList>
    </citation>
    <scope>NUCLEOTIDE SEQUENCE [LARGE SCALE GENOMIC DNA]</scope>
    <source>
        <strain evidence="2 3">CCFEE 5792</strain>
    </source>
</reference>
<evidence type="ECO:0000313" key="3">
    <source>
        <dbReference type="Proteomes" id="UP001358417"/>
    </source>
</evidence>
<dbReference type="GeneID" id="89969929"/>
<dbReference type="PANTHER" id="PTHR40780">
    <property type="entry name" value="DUF3669 DOMAIN-CONTAINING PROTEIN"/>
    <property type="match status" value="1"/>
</dbReference>
<accession>A0AAV9NFT8</accession>
<keyword evidence="3" id="KW-1185">Reference proteome</keyword>
<protein>
    <recommendedName>
        <fullName evidence="1">DUF3669 domain-containing protein</fullName>
    </recommendedName>
</protein>
<dbReference type="RefSeq" id="XP_064706877.1">
    <property type="nucleotide sequence ID" value="XM_064845332.1"/>
</dbReference>
<comment type="caution">
    <text evidence="2">The sequence shown here is derived from an EMBL/GenBank/DDBJ whole genome shotgun (WGS) entry which is preliminary data.</text>
</comment>
<dbReference type="AlphaFoldDB" id="A0AAV9NFT8"/>
<dbReference type="PANTHER" id="PTHR40780:SF2">
    <property type="entry name" value="DUF3669 DOMAIN-CONTAINING PROTEIN"/>
    <property type="match status" value="1"/>
</dbReference>
<organism evidence="2 3">
    <name type="scientific">Exophiala bonariae</name>
    <dbReference type="NCBI Taxonomy" id="1690606"/>
    <lineage>
        <taxon>Eukaryota</taxon>
        <taxon>Fungi</taxon>
        <taxon>Dikarya</taxon>
        <taxon>Ascomycota</taxon>
        <taxon>Pezizomycotina</taxon>
        <taxon>Eurotiomycetes</taxon>
        <taxon>Chaetothyriomycetidae</taxon>
        <taxon>Chaetothyriales</taxon>
        <taxon>Herpotrichiellaceae</taxon>
        <taxon>Exophiala</taxon>
    </lineage>
</organism>
<gene>
    <name evidence="2" type="ORF">LTR84_001713</name>
</gene>
<dbReference type="Pfam" id="PF12417">
    <property type="entry name" value="DUF3669"/>
    <property type="match status" value="1"/>
</dbReference>
<dbReference type="EMBL" id="JAVRRD010000011">
    <property type="protein sequence ID" value="KAK5053752.1"/>
    <property type="molecule type" value="Genomic_DNA"/>
</dbReference>
<dbReference type="Proteomes" id="UP001358417">
    <property type="component" value="Unassembled WGS sequence"/>
</dbReference>
<evidence type="ECO:0000313" key="2">
    <source>
        <dbReference type="EMBL" id="KAK5053752.1"/>
    </source>
</evidence>
<evidence type="ECO:0000259" key="1">
    <source>
        <dbReference type="Pfam" id="PF12417"/>
    </source>
</evidence>